<dbReference type="Proteomes" id="UP001180737">
    <property type="component" value="Unassembled WGS sequence"/>
</dbReference>
<dbReference type="SUPFAM" id="SSF160904">
    <property type="entry name" value="Jann2411-like"/>
    <property type="match status" value="1"/>
</dbReference>
<gene>
    <name evidence="2" type="ORF">RM704_02145</name>
</gene>
<protein>
    <submittedName>
        <fullName evidence="2">ABATE domain-containing protein</fullName>
    </submittedName>
</protein>
<dbReference type="Pfam" id="PF11706">
    <property type="entry name" value="zf-CGNR"/>
    <property type="match status" value="1"/>
</dbReference>
<organism evidence="2 3">
    <name type="scientific">Streptomyces gottesmaniae</name>
    <dbReference type="NCBI Taxonomy" id="3075518"/>
    <lineage>
        <taxon>Bacteria</taxon>
        <taxon>Bacillati</taxon>
        <taxon>Actinomycetota</taxon>
        <taxon>Actinomycetes</taxon>
        <taxon>Kitasatosporales</taxon>
        <taxon>Streptomycetaceae</taxon>
        <taxon>Streptomyces</taxon>
    </lineage>
</organism>
<evidence type="ECO:0000313" key="3">
    <source>
        <dbReference type="Proteomes" id="UP001180737"/>
    </source>
</evidence>
<dbReference type="InterPro" id="IPR010852">
    <property type="entry name" value="ABATE"/>
</dbReference>
<reference evidence="2" key="1">
    <citation type="submission" date="2024-05" db="EMBL/GenBank/DDBJ databases">
        <title>30 novel species of actinomycetes from the DSMZ collection.</title>
        <authorList>
            <person name="Nouioui I."/>
        </authorList>
    </citation>
    <scope>NUCLEOTIDE SEQUENCE</scope>
    <source>
        <strain evidence="2">DSM 3412</strain>
    </source>
</reference>
<dbReference type="PANTHER" id="PTHR35525:SF3">
    <property type="entry name" value="BLL6575 PROTEIN"/>
    <property type="match status" value="1"/>
</dbReference>
<evidence type="ECO:0000313" key="2">
    <source>
        <dbReference type="EMBL" id="MDT0566288.1"/>
    </source>
</evidence>
<proteinExistence type="predicted"/>
<sequence>MATDDMWIWDGGRLCLDFANTLRSRWRTPPEETLRGPDDLMGWLREALLLAPETPDPATAAVLTSARRLREAVDRAVLAVADGRLPASGDVTLLNRSAAAAPRPALQLVVTGGRLEPAGTAALAADPTLALALIAQDAVDLLLSAEIRRVRVCGADRCALRFLDRSPARNRRWCSMSRCGNRTKVRLHQARTRQSGRITES</sequence>
<dbReference type="EMBL" id="JAVRFJ010000001">
    <property type="protein sequence ID" value="MDT0566288.1"/>
    <property type="molecule type" value="Genomic_DNA"/>
</dbReference>
<evidence type="ECO:0000259" key="1">
    <source>
        <dbReference type="Pfam" id="PF11706"/>
    </source>
</evidence>
<keyword evidence="3" id="KW-1185">Reference proteome</keyword>
<feature type="domain" description="Zinc finger CGNR" evidence="1">
    <location>
        <begin position="149"/>
        <end position="191"/>
    </location>
</feature>
<dbReference type="Gene3D" id="1.10.3300.10">
    <property type="entry name" value="Jann2411-like domain"/>
    <property type="match status" value="1"/>
</dbReference>
<comment type="caution">
    <text evidence="2">The sequence shown here is derived from an EMBL/GenBank/DDBJ whole genome shotgun (WGS) entry which is preliminary data.</text>
</comment>
<dbReference type="Pfam" id="PF07336">
    <property type="entry name" value="ABATE"/>
    <property type="match status" value="1"/>
</dbReference>
<dbReference type="PANTHER" id="PTHR35525">
    <property type="entry name" value="BLL6575 PROTEIN"/>
    <property type="match status" value="1"/>
</dbReference>
<dbReference type="InterPro" id="IPR023286">
    <property type="entry name" value="ABATE_dom_sf"/>
</dbReference>
<accession>A0ABU2YPN0</accession>
<dbReference type="RefSeq" id="WP_033527640.1">
    <property type="nucleotide sequence ID" value="NZ_JAVRFJ010000001.1"/>
</dbReference>
<name>A0ABU2YPN0_9ACTN</name>
<dbReference type="InterPro" id="IPR021005">
    <property type="entry name" value="Znf_CGNR"/>
</dbReference>